<evidence type="ECO:0000256" key="12">
    <source>
        <dbReference type="ARBA" id="ARBA00034000"/>
    </source>
</evidence>
<keyword evidence="10" id="KW-0511">Multifunctional enzyme</keyword>
<dbReference type="InterPro" id="IPR001264">
    <property type="entry name" value="Glyco_trans_51"/>
</dbReference>
<protein>
    <submittedName>
        <fullName evidence="18">Penicillin-binding protein</fullName>
    </submittedName>
</protein>
<comment type="catalytic activity">
    <reaction evidence="12">
        <text>Preferential cleavage: (Ac)2-L-Lys-D-Ala-|-D-Ala. Also transpeptidation of peptidyl-alanyl moieties that are N-acyl substituents of D-alanine.</text>
        <dbReference type="EC" id="3.4.16.4"/>
    </reaction>
</comment>
<accession>A0A2M7T5S2</accession>
<dbReference type="GO" id="GO:0008955">
    <property type="term" value="F:peptidoglycan glycosyltransferase activity"/>
    <property type="evidence" value="ECO:0007669"/>
    <property type="project" value="UniProtKB-EC"/>
</dbReference>
<keyword evidence="7" id="KW-0378">Hydrolase</keyword>
<keyword evidence="3" id="KW-0121">Carboxypeptidase</keyword>
<feature type="compositionally biased region" description="Polar residues" evidence="14">
    <location>
        <begin position="627"/>
        <end position="636"/>
    </location>
</feature>
<feature type="compositionally biased region" description="Low complexity" evidence="14">
    <location>
        <begin position="664"/>
        <end position="682"/>
    </location>
</feature>
<dbReference type="EMBL" id="PFNG01000231">
    <property type="protein sequence ID" value="PIZ35653.1"/>
    <property type="molecule type" value="Genomic_DNA"/>
</dbReference>
<dbReference type="SUPFAM" id="SSF56601">
    <property type="entry name" value="beta-lactamase/transpeptidase-like"/>
    <property type="match status" value="1"/>
</dbReference>
<evidence type="ECO:0000256" key="2">
    <source>
        <dbReference type="ARBA" id="ARBA00007739"/>
    </source>
</evidence>
<feature type="compositionally biased region" description="Low complexity" evidence="14">
    <location>
        <begin position="639"/>
        <end position="656"/>
    </location>
</feature>
<dbReference type="AlphaFoldDB" id="A0A2M7T5S2"/>
<evidence type="ECO:0000256" key="5">
    <source>
        <dbReference type="ARBA" id="ARBA00022676"/>
    </source>
</evidence>
<dbReference type="NCBIfam" id="TIGR02074">
    <property type="entry name" value="PBP_1a_fam"/>
    <property type="match status" value="1"/>
</dbReference>
<dbReference type="InterPro" id="IPR036950">
    <property type="entry name" value="PBP_transglycosylase"/>
</dbReference>
<comment type="catalytic activity">
    <reaction evidence="13">
        <text>[GlcNAc-(1-&gt;4)-Mur2Ac(oyl-L-Ala-gamma-D-Glu-L-Lys-D-Ala-D-Ala)](n)-di-trans,octa-cis-undecaprenyl diphosphate + beta-D-GlcNAc-(1-&gt;4)-Mur2Ac(oyl-L-Ala-gamma-D-Glu-L-Lys-D-Ala-D-Ala)-di-trans,octa-cis-undecaprenyl diphosphate = [GlcNAc-(1-&gt;4)-Mur2Ac(oyl-L-Ala-gamma-D-Glu-L-Lys-D-Ala-D-Ala)](n+1)-di-trans,octa-cis-undecaprenyl diphosphate + di-trans,octa-cis-undecaprenyl diphosphate + H(+)</text>
        <dbReference type="Rhea" id="RHEA:23708"/>
        <dbReference type="Rhea" id="RHEA-COMP:9602"/>
        <dbReference type="Rhea" id="RHEA-COMP:9603"/>
        <dbReference type="ChEBI" id="CHEBI:15378"/>
        <dbReference type="ChEBI" id="CHEBI:58405"/>
        <dbReference type="ChEBI" id="CHEBI:60033"/>
        <dbReference type="ChEBI" id="CHEBI:78435"/>
        <dbReference type="EC" id="2.4.99.28"/>
    </reaction>
</comment>
<dbReference type="Gene3D" id="1.10.3810.10">
    <property type="entry name" value="Biosynthetic peptidoglycan transglycosylase-like"/>
    <property type="match status" value="1"/>
</dbReference>
<keyword evidence="11" id="KW-0961">Cell wall biogenesis/degradation</keyword>
<organism evidence="18 19">
    <name type="scientific">Candidatus Aquicultor secundus</name>
    <dbReference type="NCBI Taxonomy" id="1973895"/>
    <lineage>
        <taxon>Bacteria</taxon>
        <taxon>Bacillati</taxon>
        <taxon>Actinomycetota</taxon>
        <taxon>Candidatus Aquicultoria</taxon>
        <taxon>Candidatus Aquicultorales</taxon>
        <taxon>Candidatus Aquicultoraceae</taxon>
        <taxon>Candidatus Aquicultor</taxon>
    </lineage>
</organism>
<evidence type="ECO:0000256" key="3">
    <source>
        <dbReference type="ARBA" id="ARBA00022645"/>
    </source>
</evidence>
<sequence length="692" mass="75316">MKKFVFLTVLGLFLTVFLANSFAGEANQFVKVENNALLKQAQRSYILANDGAVLTRLYLENREDIPLQNVPPVVQKAFIAIEDERYYQHKGVDFYGIARAVVTDIKHRQIVEGGSTITQQYVKNSIGSKDRTLSRKLREAVMATRLEQKYSKKQILEAYLNTIYFGQGAYGIEAASEVFFGKKAYNLTLAEGALLAGVTKSPQNFSPYINLKHAINRRDTVLDRMLSLKFITKQQADQAKATPLRVAVLKTEPVAAPYFVEYVKQALIKEYGVNKVFKGGLRVYTTLSPKAQRLAERAIANRLYLRKDPQAALVSINPKNGYIVAMVGGRNFKQIKYNLATQGKRQPGSSFKPFVLTTALKQGYGPNNTFDSSSPQTIRISRSRYDAPWTVHNCEGSGHGMMTLREATVHSVNAVYANLTVAVGPANVVETARQMGITTHLDPYPSLGIGGLTIGVSPLEMASAYGTLANGGIHIEPTSIIKIVDTQGTIIKRANPLKTRAISAEIANRAIDIMQGVIQRGTATRAAIGRPAAGKTGTNEEYRDAWFVGFTPNLVTSVWMGYPQAQVPMYDVHGSRGFGGIIPASIWHSYMGQFLAGTPVLDFTPARWSGKQAKRGSSASKRRSLRHVTTTQQPNPALQPGTIQPTQQTPQTVVTPTSPPTTAAPPGTAATAPGTAGTTNPPISGQAESTGH</sequence>
<evidence type="ECO:0000259" key="16">
    <source>
        <dbReference type="Pfam" id="PF00905"/>
    </source>
</evidence>
<keyword evidence="4" id="KW-0645">Protease</keyword>
<dbReference type="PANTHER" id="PTHR32282:SF33">
    <property type="entry name" value="PEPTIDOGLYCAN GLYCOSYLTRANSFERASE"/>
    <property type="match status" value="1"/>
</dbReference>
<dbReference type="Gene3D" id="3.40.710.10">
    <property type="entry name" value="DD-peptidase/beta-lactamase superfamily"/>
    <property type="match status" value="1"/>
</dbReference>
<dbReference type="GO" id="GO:0030288">
    <property type="term" value="C:outer membrane-bounded periplasmic space"/>
    <property type="evidence" value="ECO:0007669"/>
    <property type="project" value="TreeGrafter"/>
</dbReference>
<keyword evidence="8" id="KW-0133">Cell shape</keyword>
<dbReference type="SUPFAM" id="SSF53955">
    <property type="entry name" value="Lysozyme-like"/>
    <property type="match status" value="1"/>
</dbReference>
<evidence type="ECO:0000256" key="10">
    <source>
        <dbReference type="ARBA" id="ARBA00023268"/>
    </source>
</evidence>
<evidence type="ECO:0000256" key="7">
    <source>
        <dbReference type="ARBA" id="ARBA00022801"/>
    </source>
</evidence>
<dbReference type="PANTHER" id="PTHR32282">
    <property type="entry name" value="BINDING PROTEIN TRANSPEPTIDASE, PUTATIVE-RELATED"/>
    <property type="match status" value="1"/>
</dbReference>
<dbReference type="GO" id="GO:0071555">
    <property type="term" value="P:cell wall organization"/>
    <property type="evidence" value="ECO:0007669"/>
    <property type="project" value="UniProtKB-KW"/>
</dbReference>
<comment type="similarity">
    <text evidence="1">In the C-terminal section; belongs to the transpeptidase family.</text>
</comment>
<evidence type="ECO:0000256" key="15">
    <source>
        <dbReference type="SAM" id="SignalP"/>
    </source>
</evidence>
<feature type="domain" description="Glycosyl transferase family 51" evidence="17">
    <location>
        <begin position="51"/>
        <end position="225"/>
    </location>
</feature>
<evidence type="ECO:0000256" key="13">
    <source>
        <dbReference type="ARBA" id="ARBA00049902"/>
    </source>
</evidence>
<dbReference type="Pfam" id="PF00905">
    <property type="entry name" value="Transpeptidase"/>
    <property type="match status" value="1"/>
</dbReference>
<proteinExistence type="inferred from homology"/>
<dbReference type="GO" id="GO:0008360">
    <property type="term" value="P:regulation of cell shape"/>
    <property type="evidence" value="ECO:0007669"/>
    <property type="project" value="UniProtKB-KW"/>
</dbReference>
<dbReference type="InterPro" id="IPR023346">
    <property type="entry name" value="Lysozyme-like_dom_sf"/>
</dbReference>
<comment type="similarity">
    <text evidence="2">In the N-terminal section; belongs to the glycosyltransferase 51 family.</text>
</comment>
<dbReference type="FunFam" id="1.10.3810.10:FF:000001">
    <property type="entry name" value="Penicillin-binding protein 1A"/>
    <property type="match status" value="1"/>
</dbReference>
<evidence type="ECO:0000256" key="8">
    <source>
        <dbReference type="ARBA" id="ARBA00022960"/>
    </source>
</evidence>
<dbReference type="GO" id="GO:0009252">
    <property type="term" value="P:peptidoglycan biosynthetic process"/>
    <property type="evidence" value="ECO:0007669"/>
    <property type="project" value="UniProtKB-KW"/>
</dbReference>
<feature type="signal peptide" evidence="15">
    <location>
        <begin position="1"/>
        <end position="23"/>
    </location>
</feature>
<evidence type="ECO:0000256" key="14">
    <source>
        <dbReference type="SAM" id="MobiDB-lite"/>
    </source>
</evidence>
<evidence type="ECO:0000256" key="9">
    <source>
        <dbReference type="ARBA" id="ARBA00022984"/>
    </source>
</evidence>
<name>A0A2M7T5S2_9ACTN</name>
<dbReference type="RefSeq" id="WP_286678920.1">
    <property type="nucleotide sequence ID" value="NZ_MNXI01000115.1"/>
</dbReference>
<evidence type="ECO:0000313" key="19">
    <source>
        <dbReference type="Proteomes" id="UP000230956"/>
    </source>
</evidence>
<dbReference type="GO" id="GO:0008658">
    <property type="term" value="F:penicillin binding"/>
    <property type="evidence" value="ECO:0007669"/>
    <property type="project" value="InterPro"/>
</dbReference>
<dbReference type="InterPro" id="IPR012338">
    <property type="entry name" value="Beta-lactam/transpept-like"/>
</dbReference>
<dbReference type="GO" id="GO:0006508">
    <property type="term" value="P:proteolysis"/>
    <property type="evidence" value="ECO:0007669"/>
    <property type="project" value="UniProtKB-KW"/>
</dbReference>
<dbReference type="InterPro" id="IPR001460">
    <property type="entry name" value="PCN-bd_Tpept"/>
</dbReference>
<evidence type="ECO:0000313" key="18">
    <source>
        <dbReference type="EMBL" id="PIZ35653.1"/>
    </source>
</evidence>
<keyword evidence="6" id="KW-0808">Transferase</keyword>
<dbReference type="Proteomes" id="UP000230956">
    <property type="component" value="Unassembled WGS sequence"/>
</dbReference>
<feature type="domain" description="Penicillin-binding protein transpeptidase" evidence="16">
    <location>
        <begin position="313"/>
        <end position="557"/>
    </location>
</feature>
<evidence type="ECO:0000256" key="11">
    <source>
        <dbReference type="ARBA" id="ARBA00023316"/>
    </source>
</evidence>
<evidence type="ECO:0000256" key="6">
    <source>
        <dbReference type="ARBA" id="ARBA00022679"/>
    </source>
</evidence>
<keyword evidence="15" id="KW-0732">Signal</keyword>
<comment type="caution">
    <text evidence="18">The sequence shown here is derived from an EMBL/GenBank/DDBJ whole genome shotgun (WGS) entry which is preliminary data.</text>
</comment>
<gene>
    <name evidence="18" type="ORF">COY37_09995</name>
</gene>
<evidence type="ECO:0000256" key="1">
    <source>
        <dbReference type="ARBA" id="ARBA00007090"/>
    </source>
</evidence>
<feature type="region of interest" description="Disordered" evidence="14">
    <location>
        <begin position="609"/>
        <end position="692"/>
    </location>
</feature>
<dbReference type="Pfam" id="PF00912">
    <property type="entry name" value="Transgly"/>
    <property type="match status" value="1"/>
</dbReference>
<keyword evidence="9" id="KW-0573">Peptidoglycan synthesis</keyword>
<evidence type="ECO:0000259" key="17">
    <source>
        <dbReference type="Pfam" id="PF00912"/>
    </source>
</evidence>
<feature type="compositionally biased region" description="Low complexity" evidence="14">
    <location>
        <begin position="609"/>
        <end position="619"/>
    </location>
</feature>
<dbReference type="GO" id="GO:0009002">
    <property type="term" value="F:serine-type D-Ala-D-Ala carboxypeptidase activity"/>
    <property type="evidence" value="ECO:0007669"/>
    <property type="project" value="UniProtKB-EC"/>
</dbReference>
<evidence type="ECO:0000256" key="4">
    <source>
        <dbReference type="ARBA" id="ARBA00022670"/>
    </source>
</evidence>
<feature type="chain" id="PRO_5039090991" evidence="15">
    <location>
        <begin position="24"/>
        <end position="692"/>
    </location>
</feature>
<keyword evidence="5" id="KW-0328">Glycosyltransferase</keyword>
<dbReference type="InterPro" id="IPR050396">
    <property type="entry name" value="Glycosyltr_51/Transpeptidase"/>
</dbReference>
<reference evidence="19" key="1">
    <citation type="submission" date="2017-09" db="EMBL/GenBank/DDBJ databases">
        <title>Depth-based differentiation of microbial function through sediment-hosted aquifers and enrichment of novel symbionts in the deep terrestrial subsurface.</title>
        <authorList>
            <person name="Probst A.J."/>
            <person name="Ladd B."/>
            <person name="Jarett J.K."/>
            <person name="Geller-Mcgrath D.E."/>
            <person name="Sieber C.M.K."/>
            <person name="Emerson J.B."/>
            <person name="Anantharaman K."/>
            <person name="Thomas B.C."/>
            <person name="Malmstrom R."/>
            <person name="Stieglmeier M."/>
            <person name="Klingl A."/>
            <person name="Woyke T."/>
            <person name="Ryan C.M."/>
            <person name="Banfield J.F."/>
        </authorList>
    </citation>
    <scope>NUCLEOTIDE SEQUENCE [LARGE SCALE GENOMIC DNA]</scope>
</reference>